<dbReference type="AlphaFoldDB" id="A0A9Q1UX70"/>
<reference evidence="1 2" key="1">
    <citation type="submission" date="2015-07" db="EMBL/GenBank/DDBJ databases">
        <title>Draft genome sequences of 17 French Clostridium botulinum group III.</title>
        <authorList>
            <person name="Woudstra C."/>
            <person name="Le Marechal C."/>
            <person name="Souillard R."/>
            <person name="Bayon-Auboyer M.-H."/>
            <person name="Dessouter D."/>
            <person name="Fach P."/>
        </authorList>
    </citation>
    <scope>NUCLEOTIDE SEQUENCE [LARGE SCALE GENOMIC DNA]</scope>
    <source>
        <strain evidence="1 2">12LNRI-CD</strain>
        <plasmid evidence="1">p1BKT015925</plasmid>
    </source>
</reference>
<evidence type="ECO:0000313" key="2">
    <source>
        <dbReference type="Proteomes" id="UP000037540"/>
    </source>
</evidence>
<organism evidence="1 2">
    <name type="scientific">Clostridium botulinum</name>
    <dbReference type="NCBI Taxonomy" id="1491"/>
    <lineage>
        <taxon>Bacteria</taxon>
        <taxon>Bacillati</taxon>
        <taxon>Bacillota</taxon>
        <taxon>Clostridia</taxon>
        <taxon>Eubacteriales</taxon>
        <taxon>Clostridiaceae</taxon>
        <taxon>Clostridium</taxon>
    </lineage>
</organism>
<comment type="caution">
    <text evidence="1">The sequence shown here is derived from an EMBL/GenBank/DDBJ whole genome shotgun (WGS) entry which is preliminary data.</text>
</comment>
<protein>
    <submittedName>
        <fullName evidence="1">Uncharacterized protein</fullName>
    </submittedName>
</protein>
<accession>A0A9Q1UX70</accession>
<evidence type="ECO:0000313" key="1">
    <source>
        <dbReference type="EMBL" id="KOA85080.1"/>
    </source>
</evidence>
<proteinExistence type="predicted"/>
<sequence>MLNRCKTYEFSKKGWKQAKQDSKKIKNNRVMDLIVYSTLLGLTVGNIVKNDTFLKIVACDGTKRVVKTLIIH</sequence>
<keyword evidence="1" id="KW-0614">Plasmid</keyword>
<dbReference type="Proteomes" id="UP000037540">
    <property type="component" value="Unassembled WGS sequence"/>
</dbReference>
<geneLocation type="plasmid" evidence="1">
    <name>p1BKT015925</name>
</geneLocation>
<gene>
    <name evidence="1" type="ORF">ADU74_10455</name>
</gene>
<name>A0A9Q1UX70_CLOBO</name>
<dbReference type="RefSeq" id="WP_013720965.1">
    <property type="nucleotide sequence ID" value="NZ_LGVO01000040.1"/>
</dbReference>
<dbReference type="EMBL" id="LGVR01000060">
    <property type="protein sequence ID" value="KOA85080.1"/>
    <property type="molecule type" value="Genomic_DNA"/>
</dbReference>